<protein>
    <submittedName>
        <fullName evidence="1">Uncharacterized protein</fullName>
    </submittedName>
</protein>
<evidence type="ECO:0000313" key="1">
    <source>
        <dbReference type="EMBL" id="KAI9918637.1"/>
    </source>
</evidence>
<dbReference type="Proteomes" id="UP001163321">
    <property type="component" value="Chromosome 12"/>
</dbReference>
<accession>A0ACC0WIP6</accession>
<keyword evidence="2" id="KW-1185">Reference proteome</keyword>
<gene>
    <name evidence="1" type="ORF">PsorP6_011971</name>
</gene>
<sequence>MPSEYNSEQNLRHLRQVLDNDYPPQMQSSQEGTSPSCNRTTSNLLEILARQRCAIAESQGVFDEIHSYLAKEVVDTSADALLWWKYNEKRFARLARMAQNYLDIQATSVPYEQLFSSLGDTIAKKRFTHDC</sequence>
<organism evidence="1 2">
    <name type="scientific">Peronosclerospora sorghi</name>
    <dbReference type="NCBI Taxonomy" id="230839"/>
    <lineage>
        <taxon>Eukaryota</taxon>
        <taxon>Sar</taxon>
        <taxon>Stramenopiles</taxon>
        <taxon>Oomycota</taxon>
        <taxon>Peronosporomycetes</taxon>
        <taxon>Peronosporales</taxon>
        <taxon>Peronosporaceae</taxon>
        <taxon>Peronosclerospora</taxon>
    </lineage>
</organism>
<reference evidence="1 2" key="1">
    <citation type="journal article" date="2022" name="bioRxiv">
        <title>The genome of the oomycete Peronosclerospora sorghi, a cosmopolitan pathogen of maize and sorghum, is inflated with dispersed pseudogenes.</title>
        <authorList>
            <person name="Fletcher K."/>
            <person name="Martin F."/>
            <person name="Isakeit T."/>
            <person name="Cavanaugh K."/>
            <person name="Magill C."/>
            <person name="Michelmore R."/>
        </authorList>
    </citation>
    <scope>NUCLEOTIDE SEQUENCE [LARGE SCALE GENOMIC DNA]</scope>
    <source>
        <strain evidence="1">P6</strain>
    </source>
</reference>
<name>A0ACC0WIP6_9STRA</name>
<comment type="caution">
    <text evidence="1">The sequence shown here is derived from an EMBL/GenBank/DDBJ whole genome shotgun (WGS) entry which is preliminary data.</text>
</comment>
<proteinExistence type="predicted"/>
<dbReference type="EMBL" id="CM047591">
    <property type="protein sequence ID" value="KAI9918637.1"/>
    <property type="molecule type" value="Genomic_DNA"/>
</dbReference>
<evidence type="ECO:0000313" key="2">
    <source>
        <dbReference type="Proteomes" id="UP001163321"/>
    </source>
</evidence>